<dbReference type="InterPro" id="IPR021127">
    <property type="entry name" value="CRISPR_associated_Cas2"/>
</dbReference>
<comment type="caution">
    <text evidence="10">The sequence shown here is derived from an EMBL/GenBank/DDBJ whole genome shotgun (WGS) entry which is preliminary data.</text>
</comment>
<dbReference type="GO" id="GO:0016787">
    <property type="term" value="F:hydrolase activity"/>
    <property type="evidence" value="ECO:0007669"/>
    <property type="project" value="UniProtKB-KW"/>
</dbReference>
<dbReference type="Gene3D" id="3.30.70.240">
    <property type="match status" value="1"/>
</dbReference>
<protein>
    <recommendedName>
        <fullName evidence="9">CRISPR-associated endoribonuclease Cas2</fullName>
        <ecNumber evidence="9">3.1.-.-</ecNumber>
    </recommendedName>
</protein>
<dbReference type="Pfam" id="PF09827">
    <property type="entry name" value="CRISPR_Cas2"/>
    <property type="match status" value="1"/>
</dbReference>
<evidence type="ECO:0000256" key="9">
    <source>
        <dbReference type="HAMAP-Rule" id="MF_01471"/>
    </source>
</evidence>
<evidence type="ECO:0000313" key="10">
    <source>
        <dbReference type="EMBL" id="OGL42919.1"/>
    </source>
</evidence>
<keyword evidence="4 9" id="KW-0479">Metal-binding</keyword>
<evidence type="ECO:0000256" key="2">
    <source>
        <dbReference type="ARBA" id="ARBA00009959"/>
    </source>
</evidence>
<keyword evidence="8 9" id="KW-0051">Antiviral defense</keyword>
<dbReference type="Proteomes" id="UP000179266">
    <property type="component" value="Unassembled WGS sequence"/>
</dbReference>
<reference evidence="10 11" key="1">
    <citation type="journal article" date="2016" name="Nat. Commun.">
        <title>Thousands of microbial genomes shed light on interconnected biogeochemical processes in an aquifer system.</title>
        <authorList>
            <person name="Anantharaman K."/>
            <person name="Brown C.T."/>
            <person name="Hug L.A."/>
            <person name="Sharon I."/>
            <person name="Castelle C.J."/>
            <person name="Probst A.J."/>
            <person name="Thomas B.C."/>
            <person name="Singh A."/>
            <person name="Wilkins M.J."/>
            <person name="Karaoz U."/>
            <person name="Brodie E.L."/>
            <person name="Williams K.H."/>
            <person name="Hubbard S.S."/>
            <person name="Banfield J.F."/>
        </authorList>
    </citation>
    <scope>NUCLEOTIDE SEQUENCE [LARGE SCALE GENOMIC DNA]</scope>
</reference>
<organism evidence="10 11">
    <name type="scientific">Candidatus Schekmanbacteria bacterium RBG_13_48_7</name>
    <dbReference type="NCBI Taxonomy" id="1817878"/>
    <lineage>
        <taxon>Bacteria</taxon>
        <taxon>Candidatus Schekmaniibacteriota</taxon>
    </lineage>
</organism>
<dbReference type="SUPFAM" id="SSF143430">
    <property type="entry name" value="TTP0101/SSO1404-like"/>
    <property type="match status" value="1"/>
</dbReference>
<gene>
    <name evidence="9" type="primary">cas2</name>
    <name evidence="10" type="ORF">A2161_02485</name>
</gene>
<dbReference type="HAMAP" id="MF_01471">
    <property type="entry name" value="Cas2"/>
    <property type="match status" value="1"/>
</dbReference>
<evidence type="ECO:0000313" key="11">
    <source>
        <dbReference type="Proteomes" id="UP000179266"/>
    </source>
</evidence>
<keyword evidence="6 9" id="KW-0378">Hydrolase</keyword>
<evidence type="ECO:0000256" key="5">
    <source>
        <dbReference type="ARBA" id="ARBA00022759"/>
    </source>
</evidence>
<keyword evidence="3 9" id="KW-0540">Nuclease</keyword>
<sequence length="96" mass="11174">MRNRYIVSYDISDQKRWLKVRKKMIGFGDPIQYSVFWCDLSDKEVLLLLNALTELIDYEEDRVMIVNIGPSDGAIEDKLEFLGRSKPEKSPHVVVV</sequence>
<evidence type="ECO:0000256" key="1">
    <source>
        <dbReference type="ARBA" id="ARBA00001946"/>
    </source>
</evidence>
<dbReference type="EC" id="3.1.-.-" evidence="9"/>
<dbReference type="GO" id="GO:0043571">
    <property type="term" value="P:maintenance of CRISPR repeat elements"/>
    <property type="evidence" value="ECO:0007669"/>
    <property type="project" value="UniProtKB-UniRule"/>
</dbReference>
<dbReference type="GO" id="GO:0051607">
    <property type="term" value="P:defense response to virus"/>
    <property type="evidence" value="ECO:0007669"/>
    <property type="project" value="UniProtKB-UniRule"/>
</dbReference>
<dbReference type="EMBL" id="MGDD01000299">
    <property type="protein sequence ID" value="OGL42919.1"/>
    <property type="molecule type" value="Genomic_DNA"/>
</dbReference>
<dbReference type="GO" id="GO:0004521">
    <property type="term" value="F:RNA endonuclease activity"/>
    <property type="evidence" value="ECO:0007669"/>
    <property type="project" value="InterPro"/>
</dbReference>
<dbReference type="NCBIfam" id="TIGR01573">
    <property type="entry name" value="cas2"/>
    <property type="match status" value="1"/>
</dbReference>
<keyword evidence="5 9" id="KW-0255">Endonuclease</keyword>
<dbReference type="GO" id="GO:0046872">
    <property type="term" value="F:metal ion binding"/>
    <property type="evidence" value="ECO:0007669"/>
    <property type="project" value="UniProtKB-UniRule"/>
</dbReference>
<comment type="similarity">
    <text evidence="2 9">Belongs to the CRISPR-associated endoribonuclease Cas2 protein family.</text>
</comment>
<keyword evidence="7 9" id="KW-0460">Magnesium</keyword>
<dbReference type="PANTHER" id="PTHR34405">
    <property type="entry name" value="CRISPR-ASSOCIATED ENDORIBONUCLEASE CAS2"/>
    <property type="match status" value="1"/>
</dbReference>
<accession>A0A1F7RMY1</accession>
<proteinExistence type="inferred from homology"/>
<evidence type="ECO:0000256" key="6">
    <source>
        <dbReference type="ARBA" id="ARBA00022801"/>
    </source>
</evidence>
<comment type="subunit">
    <text evidence="9">Homodimer, forms a heterotetramer with a Cas1 homodimer.</text>
</comment>
<evidence type="ECO:0000256" key="3">
    <source>
        <dbReference type="ARBA" id="ARBA00022722"/>
    </source>
</evidence>
<dbReference type="AlphaFoldDB" id="A0A1F7RMY1"/>
<comment type="cofactor">
    <cofactor evidence="1 9">
        <name>Mg(2+)</name>
        <dbReference type="ChEBI" id="CHEBI:18420"/>
    </cofactor>
</comment>
<dbReference type="InterPro" id="IPR019199">
    <property type="entry name" value="Virulence_VapD/CRISPR_Cas2"/>
</dbReference>
<comment type="function">
    <text evidence="9">CRISPR (clustered regularly interspaced short palindromic repeat), is an adaptive immune system that provides protection against mobile genetic elements (viruses, transposable elements and conjugative plasmids). CRISPR clusters contain sequences complementary to antecedent mobile elements and target invading nucleic acids. CRISPR clusters are transcribed and processed into CRISPR RNA (crRNA). Functions as a ssRNA-specific endoribonuclease. Involved in the integration of spacer DNA into the CRISPR cassette.</text>
</comment>
<dbReference type="CDD" id="cd09725">
    <property type="entry name" value="Cas2_I_II_III"/>
    <property type="match status" value="1"/>
</dbReference>
<evidence type="ECO:0000256" key="8">
    <source>
        <dbReference type="ARBA" id="ARBA00023118"/>
    </source>
</evidence>
<dbReference type="PANTHER" id="PTHR34405:SF3">
    <property type="entry name" value="CRISPR-ASSOCIATED ENDORIBONUCLEASE CAS2 3"/>
    <property type="match status" value="1"/>
</dbReference>
<name>A0A1F7RMY1_9BACT</name>
<evidence type="ECO:0000256" key="7">
    <source>
        <dbReference type="ARBA" id="ARBA00022842"/>
    </source>
</evidence>
<evidence type="ECO:0000256" key="4">
    <source>
        <dbReference type="ARBA" id="ARBA00022723"/>
    </source>
</evidence>
<feature type="binding site" evidence="9">
    <location>
        <position position="10"/>
    </location>
    <ligand>
        <name>Mg(2+)</name>
        <dbReference type="ChEBI" id="CHEBI:18420"/>
        <note>catalytic</note>
    </ligand>
</feature>